<dbReference type="AlphaFoldDB" id="A0A5C5ZMC5"/>
<evidence type="ECO:0000313" key="2">
    <source>
        <dbReference type="Proteomes" id="UP000316213"/>
    </source>
</evidence>
<protein>
    <recommendedName>
        <fullName evidence="3">HTH cro/C1-type domain-containing protein</fullName>
    </recommendedName>
</protein>
<dbReference type="Gene3D" id="1.10.260.40">
    <property type="entry name" value="lambda repressor-like DNA-binding domains"/>
    <property type="match status" value="1"/>
</dbReference>
<comment type="caution">
    <text evidence="1">The sequence shown here is derived from an EMBL/GenBank/DDBJ whole genome shotgun (WGS) entry which is preliminary data.</text>
</comment>
<dbReference type="InterPro" id="IPR010982">
    <property type="entry name" value="Lambda_DNA-bd_dom_sf"/>
</dbReference>
<accession>A0A5C5ZMC5</accession>
<gene>
    <name evidence="1" type="ORF">Pla100_57310</name>
</gene>
<keyword evidence="2" id="KW-1185">Reference proteome</keyword>
<dbReference type="Proteomes" id="UP000316213">
    <property type="component" value="Unassembled WGS sequence"/>
</dbReference>
<evidence type="ECO:0000313" key="1">
    <source>
        <dbReference type="EMBL" id="TWT88001.1"/>
    </source>
</evidence>
<sequence>MADKSKAGHSKRVDPADFGVDLADVLEQIKPHLEHLTNAQIGERAGLSRMMVSQTWNGAKSVSLGALAALAAASGGSLEVKFKPPRKTRK</sequence>
<evidence type="ECO:0008006" key="3">
    <source>
        <dbReference type="Google" id="ProtNLM"/>
    </source>
</evidence>
<dbReference type="RefSeq" id="WP_146582082.1">
    <property type="nucleotide sequence ID" value="NZ_SJPM01000022.1"/>
</dbReference>
<dbReference type="EMBL" id="SJPM01000022">
    <property type="protein sequence ID" value="TWT88001.1"/>
    <property type="molecule type" value="Genomic_DNA"/>
</dbReference>
<dbReference type="GO" id="GO:0003677">
    <property type="term" value="F:DNA binding"/>
    <property type="evidence" value="ECO:0007669"/>
    <property type="project" value="InterPro"/>
</dbReference>
<dbReference type="SUPFAM" id="SSF47413">
    <property type="entry name" value="lambda repressor-like DNA-binding domains"/>
    <property type="match status" value="1"/>
</dbReference>
<reference evidence="1 2" key="1">
    <citation type="submission" date="2019-02" db="EMBL/GenBank/DDBJ databases">
        <title>Deep-cultivation of Planctomycetes and their phenomic and genomic characterization uncovers novel biology.</title>
        <authorList>
            <person name="Wiegand S."/>
            <person name="Jogler M."/>
            <person name="Boedeker C."/>
            <person name="Pinto D."/>
            <person name="Vollmers J."/>
            <person name="Rivas-Marin E."/>
            <person name="Kohn T."/>
            <person name="Peeters S.H."/>
            <person name="Heuer A."/>
            <person name="Rast P."/>
            <person name="Oberbeckmann S."/>
            <person name="Bunk B."/>
            <person name="Jeske O."/>
            <person name="Meyerdierks A."/>
            <person name="Storesund J.E."/>
            <person name="Kallscheuer N."/>
            <person name="Luecker S."/>
            <person name="Lage O.M."/>
            <person name="Pohl T."/>
            <person name="Merkel B.J."/>
            <person name="Hornburger P."/>
            <person name="Mueller R.-W."/>
            <person name="Bruemmer F."/>
            <person name="Labrenz M."/>
            <person name="Spormann A.M."/>
            <person name="Op Den Camp H."/>
            <person name="Overmann J."/>
            <person name="Amann R."/>
            <person name="Jetten M.S.M."/>
            <person name="Mascher T."/>
            <person name="Medema M.H."/>
            <person name="Devos D.P."/>
            <person name="Kaster A.-K."/>
            <person name="Ovreas L."/>
            <person name="Rohde M."/>
            <person name="Galperin M.Y."/>
            <person name="Jogler C."/>
        </authorList>
    </citation>
    <scope>NUCLEOTIDE SEQUENCE [LARGE SCALE GENOMIC DNA]</scope>
    <source>
        <strain evidence="1 2">Pla100</strain>
    </source>
</reference>
<name>A0A5C5ZMC5_9BACT</name>
<organism evidence="1 2">
    <name type="scientific">Neorhodopirellula pilleata</name>
    <dbReference type="NCBI Taxonomy" id="2714738"/>
    <lineage>
        <taxon>Bacteria</taxon>
        <taxon>Pseudomonadati</taxon>
        <taxon>Planctomycetota</taxon>
        <taxon>Planctomycetia</taxon>
        <taxon>Pirellulales</taxon>
        <taxon>Pirellulaceae</taxon>
        <taxon>Neorhodopirellula</taxon>
    </lineage>
</organism>
<proteinExistence type="predicted"/>